<evidence type="ECO:0000256" key="1">
    <source>
        <dbReference type="ARBA" id="ARBA00022714"/>
    </source>
</evidence>
<evidence type="ECO:0000256" key="2">
    <source>
        <dbReference type="ARBA" id="ARBA00022723"/>
    </source>
</evidence>
<dbReference type="PROSITE" id="PS51296">
    <property type="entry name" value="RIESKE"/>
    <property type="match status" value="1"/>
</dbReference>
<dbReference type="InterPro" id="IPR036922">
    <property type="entry name" value="Rieske_2Fe-2S_sf"/>
</dbReference>
<keyword evidence="1" id="KW-0001">2Fe-2S</keyword>
<dbReference type="CDD" id="cd03469">
    <property type="entry name" value="Rieske_RO_Alpha_N"/>
    <property type="match status" value="1"/>
</dbReference>
<dbReference type="AlphaFoldDB" id="A0AA96WNC4"/>
<dbReference type="Gene3D" id="2.102.10.10">
    <property type="entry name" value="Rieske [2Fe-2S] iron-sulphur domain"/>
    <property type="match status" value="1"/>
</dbReference>
<accession>A0AA96WNC4</accession>
<organism evidence="7">
    <name type="scientific">Leptolyngbya sp. NK1-12</name>
    <dbReference type="NCBI Taxonomy" id="2547451"/>
    <lineage>
        <taxon>Bacteria</taxon>
        <taxon>Bacillati</taxon>
        <taxon>Cyanobacteriota</taxon>
        <taxon>Cyanophyceae</taxon>
        <taxon>Leptolyngbyales</taxon>
        <taxon>Leptolyngbyaceae</taxon>
        <taxon>Leptolyngbya group</taxon>
        <taxon>Leptolyngbya</taxon>
    </lineage>
</organism>
<dbReference type="GO" id="GO:0051537">
    <property type="term" value="F:2 iron, 2 sulfur cluster binding"/>
    <property type="evidence" value="ECO:0007669"/>
    <property type="project" value="UniProtKB-KW"/>
</dbReference>
<dbReference type="InterPro" id="IPR050584">
    <property type="entry name" value="Cholesterol_7-desaturase"/>
</dbReference>
<dbReference type="GO" id="GO:0016705">
    <property type="term" value="F:oxidoreductase activity, acting on paired donors, with incorporation or reduction of molecular oxygen"/>
    <property type="evidence" value="ECO:0007669"/>
    <property type="project" value="UniProtKB-ARBA"/>
</dbReference>
<feature type="domain" description="Rieske" evidence="6">
    <location>
        <begin position="14"/>
        <end position="118"/>
    </location>
</feature>
<sequence>MLVTQQPILKRFWYPVMPLAHLADGTPQSFELLGQRIVLWLDTNGNPAAVADRCCHRSARLSLGQVVNGCIRCPYHGWSFDGDGTCVNVPQLTSEQPIPKTYRVDGYRCEQRYGYVWVCLGEPLNQIPEIPEATDPQFRQIHQFYETWQASSLRIMENSFDSAHGHFVHAASWGNQANPVPPPIDEIVETEYGFVMKHWIEVLNPDLQKRNLGIQTAKTIRTNERRWYMPFARTLKIHYPNGLIHLIFTAATPVNDQTSQIIQFCLRNDTEADAKAADIIAFDRQVTQEDRLILETTDYDAPLSLREEEHMAADKPGILMRHRLAALLKAHGEVEQRCLVSPDLSMNSHGD</sequence>
<reference evidence="7" key="1">
    <citation type="submission" date="2020-05" db="EMBL/GenBank/DDBJ databases">
        <authorList>
            <person name="Zhu T."/>
            <person name="Keshari N."/>
            <person name="Lu X."/>
        </authorList>
    </citation>
    <scope>NUCLEOTIDE SEQUENCE</scope>
    <source>
        <strain evidence="7">NK1-12</strain>
    </source>
</reference>
<evidence type="ECO:0000256" key="5">
    <source>
        <dbReference type="ARBA" id="ARBA00023014"/>
    </source>
</evidence>
<dbReference type="EMBL" id="CP053586">
    <property type="protein sequence ID" value="WNZ24881.1"/>
    <property type="molecule type" value="Genomic_DNA"/>
</dbReference>
<protein>
    <submittedName>
        <fullName evidence="7">Aromatic ring-hydroxylating dioxygenase subunit alpha</fullName>
    </submittedName>
</protein>
<dbReference type="Pfam" id="PF19112">
    <property type="entry name" value="VanA_C"/>
    <property type="match status" value="1"/>
</dbReference>
<dbReference type="InterPro" id="IPR017941">
    <property type="entry name" value="Rieske_2Fe-2S"/>
</dbReference>
<name>A0AA96WNC4_9CYAN</name>
<evidence type="ECO:0000313" key="7">
    <source>
        <dbReference type="EMBL" id="WNZ24881.1"/>
    </source>
</evidence>
<evidence type="ECO:0000256" key="4">
    <source>
        <dbReference type="ARBA" id="ARBA00023004"/>
    </source>
</evidence>
<gene>
    <name evidence="7" type="ORF">HJG54_19850</name>
</gene>
<keyword evidence="5" id="KW-0411">Iron-sulfur</keyword>
<evidence type="ECO:0000256" key="3">
    <source>
        <dbReference type="ARBA" id="ARBA00023002"/>
    </source>
</evidence>
<dbReference type="Gene3D" id="3.90.380.10">
    <property type="entry name" value="Naphthalene 1,2-dioxygenase Alpha Subunit, Chain A, domain 1"/>
    <property type="match status" value="1"/>
</dbReference>
<proteinExistence type="predicted"/>
<dbReference type="RefSeq" id="WP_316430882.1">
    <property type="nucleotide sequence ID" value="NZ_CP053586.1"/>
</dbReference>
<keyword evidence="3" id="KW-0560">Oxidoreductase</keyword>
<keyword evidence="2" id="KW-0479">Metal-binding</keyword>
<dbReference type="SUPFAM" id="SSF55961">
    <property type="entry name" value="Bet v1-like"/>
    <property type="match status" value="1"/>
</dbReference>
<dbReference type="Pfam" id="PF00355">
    <property type="entry name" value="Rieske"/>
    <property type="match status" value="1"/>
</dbReference>
<dbReference type="GO" id="GO:0004497">
    <property type="term" value="F:monooxygenase activity"/>
    <property type="evidence" value="ECO:0007669"/>
    <property type="project" value="UniProtKB-ARBA"/>
</dbReference>
<dbReference type="SUPFAM" id="SSF50022">
    <property type="entry name" value="ISP domain"/>
    <property type="match status" value="1"/>
</dbReference>
<dbReference type="GO" id="GO:0051213">
    <property type="term" value="F:dioxygenase activity"/>
    <property type="evidence" value="ECO:0007669"/>
    <property type="project" value="UniProtKB-KW"/>
</dbReference>
<dbReference type="GO" id="GO:0046872">
    <property type="term" value="F:metal ion binding"/>
    <property type="evidence" value="ECO:0007669"/>
    <property type="project" value="UniProtKB-KW"/>
</dbReference>
<dbReference type="PANTHER" id="PTHR21266:SF60">
    <property type="entry name" value="3-KETOSTEROID-9-ALPHA-MONOOXYGENASE, OXYGENASE COMPONENT"/>
    <property type="match status" value="1"/>
</dbReference>
<evidence type="ECO:0000259" key="6">
    <source>
        <dbReference type="PROSITE" id="PS51296"/>
    </source>
</evidence>
<keyword evidence="7" id="KW-0223">Dioxygenase</keyword>
<keyword evidence="4" id="KW-0408">Iron</keyword>
<dbReference type="PANTHER" id="PTHR21266">
    <property type="entry name" value="IRON-SULFUR DOMAIN CONTAINING PROTEIN"/>
    <property type="match status" value="1"/>
</dbReference>
<dbReference type="InterPro" id="IPR044043">
    <property type="entry name" value="VanA_C_cat"/>
</dbReference>